<feature type="coiled-coil region" evidence="1">
    <location>
        <begin position="349"/>
        <end position="376"/>
    </location>
</feature>
<reference evidence="3" key="1">
    <citation type="journal article" date="2019" name="Sci. Rep.">
        <title>Draft genome of Tanacetum cinerariifolium, the natural source of mosquito coil.</title>
        <authorList>
            <person name="Yamashiro T."/>
            <person name="Shiraishi A."/>
            <person name="Satake H."/>
            <person name="Nakayama K."/>
        </authorList>
    </citation>
    <scope>NUCLEOTIDE SEQUENCE</scope>
</reference>
<comment type="caution">
    <text evidence="3">The sequence shown here is derived from an EMBL/GenBank/DDBJ whole genome shotgun (WGS) entry which is preliminary data.</text>
</comment>
<name>A0A699HE22_TANCI</name>
<evidence type="ECO:0000256" key="1">
    <source>
        <dbReference type="SAM" id="Coils"/>
    </source>
</evidence>
<proteinExistence type="predicted"/>
<evidence type="ECO:0000256" key="2">
    <source>
        <dbReference type="SAM" id="MobiDB-lite"/>
    </source>
</evidence>
<dbReference type="AlphaFoldDB" id="A0A699HE22"/>
<evidence type="ECO:0000313" key="3">
    <source>
        <dbReference type="EMBL" id="GEY13323.1"/>
    </source>
</evidence>
<evidence type="ECO:0008006" key="4">
    <source>
        <dbReference type="Google" id="ProtNLM"/>
    </source>
</evidence>
<dbReference type="EMBL" id="BKCJ010154313">
    <property type="protein sequence ID" value="GEY13323.1"/>
    <property type="molecule type" value="Genomic_DNA"/>
</dbReference>
<protein>
    <recommendedName>
        <fullName evidence="4">Synaptobrevin, longin-like domain protein</fullName>
    </recommendedName>
</protein>
<sequence>MYKEYLAEFWYSATALENSKASFSIPTGVRQWFPTIGYGEEVSSKRTLRKSLLSPRWRLLMVQIIQCLRGKTGGFDQITNKDAIILCSLANDIKIDYANIFWKDITIKLKKKQREKVVPYTRFLSLLIMHKMKEEYKDGEVTLYPTQVFSVNNWAIKPNQPEEPPFITHMLAMCFADKPVVFKAPKPSSNVERLGHGLKPKPASSFYTVDTKVHKEDQQATGSPTSLGVTSEARANPQLSCDKTKSVSDGLETILTTPETGTRNAEKISEEIKFEAIKLKDLAKLVPNVKVDFKNLDSLKDDPIIVVDDSEEDEEEDKNKEIHSITNDEIENISAFAPLSLSNSLSTELKDLPTKLNEVTEEVKGLKKQVHELELELPGDLKDIPSNLEDFIKTVTGLTSQVAELKTL</sequence>
<feature type="compositionally biased region" description="Polar residues" evidence="2">
    <location>
        <begin position="219"/>
        <end position="229"/>
    </location>
</feature>
<feature type="region of interest" description="Disordered" evidence="2">
    <location>
        <begin position="214"/>
        <end position="234"/>
    </location>
</feature>
<keyword evidence="1" id="KW-0175">Coiled coil</keyword>
<gene>
    <name evidence="3" type="ORF">Tci_385297</name>
</gene>
<organism evidence="3">
    <name type="scientific">Tanacetum cinerariifolium</name>
    <name type="common">Dalmatian daisy</name>
    <name type="synonym">Chrysanthemum cinerariifolium</name>
    <dbReference type="NCBI Taxonomy" id="118510"/>
    <lineage>
        <taxon>Eukaryota</taxon>
        <taxon>Viridiplantae</taxon>
        <taxon>Streptophyta</taxon>
        <taxon>Embryophyta</taxon>
        <taxon>Tracheophyta</taxon>
        <taxon>Spermatophyta</taxon>
        <taxon>Magnoliopsida</taxon>
        <taxon>eudicotyledons</taxon>
        <taxon>Gunneridae</taxon>
        <taxon>Pentapetalae</taxon>
        <taxon>asterids</taxon>
        <taxon>campanulids</taxon>
        <taxon>Asterales</taxon>
        <taxon>Asteraceae</taxon>
        <taxon>Asteroideae</taxon>
        <taxon>Anthemideae</taxon>
        <taxon>Anthemidinae</taxon>
        <taxon>Tanacetum</taxon>
    </lineage>
</organism>
<accession>A0A699HE22</accession>